<evidence type="ECO:0000256" key="1">
    <source>
        <dbReference type="ARBA" id="ARBA00001933"/>
    </source>
</evidence>
<comment type="cofactor">
    <cofactor evidence="1 5">
        <name>pyridoxal 5'-phosphate</name>
        <dbReference type="ChEBI" id="CHEBI:597326"/>
    </cofactor>
</comment>
<comment type="caution">
    <text evidence="7">The sequence shown here is derived from an EMBL/GenBank/DDBJ whole genome shotgun (WGS) entry which is preliminary data.</text>
</comment>
<dbReference type="Pfam" id="PF00266">
    <property type="entry name" value="Aminotran_5"/>
    <property type="match status" value="1"/>
</dbReference>
<sequence>MTAVVTRSFTDFSQIEAVSPDQTPTIAALAEVVGATERAPLADGTTVRYANLDYAASAPALTAVADAVTEALRTYASVHRGAGHLSQITTRRYEQCRETVRRFVRGRADDAVVFTRNTTDAINLAAHVTPGDVVVLDIEHHANLLPWVERKDKWTRIVEVASTIDETLAAVERELEAKPVSLLAVTAASNVTGEVLPISRLASIAHRHGARILVDAAQLVAHRPVSIVSHGIDYLVFSGHKLYAPFGAGVLIGRTDWLDAAQPYLAGGGATADVDVESGCASVSWHTGASRHEAGSPNVLGAIAIAAACEAITELGHEWIGAHEAYLCALLDDGLAEIEGVRPLRVFDDGVERVGIAGFTVDGHTPREVAEYLSAEHGIGVRDGKFCAHPLLNRLGHPDGAVRASFGLGSSSDDVDRLLHALRCLCDHTADASAPRHRKAHR</sequence>
<evidence type="ECO:0000256" key="3">
    <source>
        <dbReference type="ARBA" id="ARBA00022898"/>
    </source>
</evidence>
<dbReference type="InterPro" id="IPR015421">
    <property type="entry name" value="PyrdxlP-dep_Trfase_major"/>
</dbReference>
<dbReference type="PANTHER" id="PTHR43586">
    <property type="entry name" value="CYSTEINE DESULFURASE"/>
    <property type="match status" value="1"/>
</dbReference>
<protein>
    <submittedName>
        <fullName evidence="7">Putative cysteine desulfurase</fullName>
    </submittedName>
</protein>
<dbReference type="InterPro" id="IPR015422">
    <property type="entry name" value="PyrdxlP-dep_Trfase_small"/>
</dbReference>
<reference evidence="7 8" key="1">
    <citation type="submission" date="2012-12" db="EMBL/GenBank/DDBJ databases">
        <title>Whole genome shotgun sequence of Gordonia aichiensis NBRC 108223.</title>
        <authorList>
            <person name="Isaki-Nakamura S."/>
            <person name="Hosoyama A."/>
            <person name="Tsuchikane K."/>
            <person name="Ando Y."/>
            <person name="Baba S."/>
            <person name="Ohji S."/>
            <person name="Hamada M."/>
            <person name="Tamura T."/>
            <person name="Yamazoe A."/>
            <person name="Yamazaki S."/>
            <person name="Fujita N."/>
        </authorList>
    </citation>
    <scope>NUCLEOTIDE SEQUENCE [LARGE SCALE GENOMIC DNA]</scope>
    <source>
        <strain evidence="7 8">NBRC 108223</strain>
    </source>
</reference>
<dbReference type="eggNOG" id="COG0520">
    <property type="taxonomic scope" value="Bacteria"/>
</dbReference>
<dbReference type="GO" id="GO:0031071">
    <property type="term" value="F:cysteine desulfurase activity"/>
    <property type="evidence" value="ECO:0007669"/>
    <property type="project" value="UniProtKB-EC"/>
</dbReference>
<gene>
    <name evidence="7" type="ORF">GOACH_01_01490</name>
</gene>
<evidence type="ECO:0000259" key="6">
    <source>
        <dbReference type="Pfam" id="PF00266"/>
    </source>
</evidence>
<evidence type="ECO:0000256" key="2">
    <source>
        <dbReference type="ARBA" id="ARBA00010447"/>
    </source>
</evidence>
<dbReference type="STRING" id="1220583.GOACH_01_01490"/>
<evidence type="ECO:0000256" key="4">
    <source>
        <dbReference type="ARBA" id="ARBA00050776"/>
    </source>
</evidence>
<keyword evidence="8" id="KW-1185">Reference proteome</keyword>
<dbReference type="RefSeq" id="WP_005169144.1">
    <property type="nucleotide sequence ID" value="NZ_BANR01000001.1"/>
</dbReference>
<dbReference type="PROSITE" id="PS00595">
    <property type="entry name" value="AA_TRANSFER_CLASS_5"/>
    <property type="match status" value="1"/>
</dbReference>
<dbReference type="InterPro" id="IPR015424">
    <property type="entry name" value="PyrdxlP-dep_Trfase"/>
</dbReference>
<dbReference type="InterPro" id="IPR020578">
    <property type="entry name" value="Aminotrans_V_PyrdxlP_BS"/>
</dbReference>
<evidence type="ECO:0000313" key="8">
    <source>
        <dbReference type="Proteomes" id="UP000010988"/>
    </source>
</evidence>
<dbReference type="Gene3D" id="3.90.1150.10">
    <property type="entry name" value="Aspartate Aminotransferase, domain 1"/>
    <property type="match status" value="1"/>
</dbReference>
<dbReference type="Proteomes" id="UP000010988">
    <property type="component" value="Unassembled WGS sequence"/>
</dbReference>
<dbReference type="EMBL" id="BANR01000001">
    <property type="protein sequence ID" value="GAC46830.1"/>
    <property type="molecule type" value="Genomic_DNA"/>
</dbReference>
<organism evidence="7 8">
    <name type="scientific">Gordonia aichiensis NBRC 108223</name>
    <dbReference type="NCBI Taxonomy" id="1220583"/>
    <lineage>
        <taxon>Bacteria</taxon>
        <taxon>Bacillati</taxon>
        <taxon>Actinomycetota</taxon>
        <taxon>Actinomycetes</taxon>
        <taxon>Mycobacteriales</taxon>
        <taxon>Gordoniaceae</taxon>
        <taxon>Gordonia</taxon>
    </lineage>
</organism>
<dbReference type="InterPro" id="IPR000192">
    <property type="entry name" value="Aminotrans_V_dom"/>
</dbReference>
<feature type="domain" description="Aminotransferase class V" evidence="6">
    <location>
        <begin position="51"/>
        <end position="418"/>
    </location>
</feature>
<dbReference type="PANTHER" id="PTHR43586:SF8">
    <property type="entry name" value="CYSTEINE DESULFURASE 1, CHLOROPLASTIC"/>
    <property type="match status" value="1"/>
</dbReference>
<dbReference type="AlphaFoldDB" id="L7KD77"/>
<dbReference type="Gene3D" id="3.40.640.10">
    <property type="entry name" value="Type I PLP-dependent aspartate aminotransferase-like (Major domain)"/>
    <property type="match status" value="1"/>
</dbReference>
<comment type="similarity">
    <text evidence="2">Belongs to the class-V pyridoxal-phosphate-dependent aminotransferase family. Csd subfamily.</text>
</comment>
<comment type="catalytic activity">
    <reaction evidence="4">
        <text>(sulfur carrier)-H + L-cysteine = (sulfur carrier)-SH + L-alanine</text>
        <dbReference type="Rhea" id="RHEA:43892"/>
        <dbReference type="Rhea" id="RHEA-COMP:14737"/>
        <dbReference type="Rhea" id="RHEA-COMP:14739"/>
        <dbReference type="ChEBI" id="CHEBI:29917"/>
        <dbReference type="ChEBI" id="CHEBI:35235"/>
        <dbReference type="ChEBI" id="CHEBI:57972"/>
        <dbReference type="ChEBI" id="CHEBI:64428"/>
        <dbReference type="EC" id="2.8.1.7"/>
    </reaction>
</comment>
<accession>L7KD77</accession>
<evidence type="ECO:0000256" key="5">
    <source>
        <dbReference type="RuleBase" id="RU004504"/>
    </source>
</evidence>
<proteinExistence type="inferred from homology"/>
<keyword evidence="3" id="KW-0663">Pyridoxal phosphate</keyword>
<name>L7KD77_9ACTN</name>
<evidence type="ECO:0000313" key="7">
    <source>
        <dbReference type="EMBL" id="GAC46830.1"/>
    </source>
</evidence>
<dbReference type="SUPFAM" id="SSF53383">
    <property type="entry name" value="PLP-dependent transferases"/>
    <property type="match status" value="1"/>
</dbReference>